<evidence type="ECO:0000313" key="1">
    <source>
        <dbReference type="EMBL" id="RKT87931.1"/>
    </source>
</evidence>
<dbReference type="InterPro" id="IPR014719">
    <property type="entry name" value="Ribosomal_bL12_C/ClpS-like"/>
</dbReference>
<evidence type="ECO:0000313" key="3">
    <source>
        <dbReference type="Proteomes" id="UP000199398"/>
    </source>
</evidence>
<dbReference type="STRING" id="455193.SAMN05421805_101637"/>
<evidence type="ECO:0008006" key="5">
    <source>
        <dbReference type="Google" id="ProtNLM"/>
    </source>
</evidence>
<evidence type="ECO:0000313" key="4">
    <source>
        <dbReference type="Proteomes" id="UP000270697"/>
    </source>
</evidence>
<dbReference type="EMBL" id="RBXX01000002">
    <property type="protein sequence ID" value="RKT87931.1"/>
    <property type="molecule type" value="Genomic_DNA"/>
</dbReference>
<gene>
    <name evidence="1" type="ORF">ATL45_6354</name>
    <name evidence="2" type="ORF">SAMN05421805_101637</name>
</gene>
<accession>A0A1I4RP81</accession>
<keyword evidence="4" id="KW-1185">Reference proteome</keyword>
<dbReference type="Proteomes" id="UP000199398">
    <property type="component" value="Unassembled WGS sequence"/>
</dbReference>
<organism evidence="2 3">
    <name type="scientific">Saccharopolyspora antimicrobica</name>
    <dbReference type="NCBI Taxonomy" id="455193"/>
    <lineage>
        <taxon>Bacteria</taxon>
        <taxon>Bacillati</taxon>
        <taxon>Actinomycetota</taxon>
        <taxon>Actinomycetes</taxon>
        <taxon>Pseudonocardiales</taxon>
        <taxon>Pseudonocardiaceae</taxon>
        <taxon>Saccharopolyspora</taxon>
    </lineage>
</organism>
<dbReference type="AlphaFoldDB" id="A0A1I4RP81"/>
<name>A0A1I4RP81_9PSEU</name>
<dbReference type="Proteomes" id="UP000270697">
    <property type="component" value="Unassembled WGS sequence"/>
</dbReference>
<sequence length="70" mass="7711">MRNDDSQSALLATFVLRELCGLEIPEAGELAQEIDANGEAQVRRFPDQSQAEELVIGLQRHGLHGTVRPL</sequence>
<proteinExistence type="predicted"/>
<reference evidence="2 3" key="1">
    <citation type="submission" date="2016-10" db="EMBL/GenBank/DDBJ databases">
        <authorList>
            <person name="de Groot N.N."/>
        </authorList>
    </citation>
    <scope>NUCLEOTIDE SEQUENCE [LARGE SCALE GENOMIC DNA]</scope>
    <source>
        <strain evidence="2 3">CPCC 201259</strain>
    </source>
</reference>
<evidence type="ECO:0000313" key="2">
    <source>
        <dbReference type="EMBL" id="SFM54025.1"/>
    </source>
</evidence>
<dbReference type="SUPFAM" id="SSF54736">
    <property type="entry name" value="ClpS-like"/>
    <property type="match status" value="1"/>
</dbReference>
<reference evidence="1 4" key="2">
    <citation type="submission" date="2018-10" db="EMBL/GenBank/DDBJ databases">
        <title>Sequencing the genomes of 1000 actinobacteria strains.</title>
        <authorList>
            <person name="Klenk H.-P."/>
        </authorList>
    </citation>
    <scope>NUCLEOTIDE SEQUENCE [LARGE SCALE GENOMIC DNA]</scope>
    <source>
        <strain evidence="1 4">DSM 45119</strain>
    </source>
</reference>
<dbReference type="Gene3D" id="3.30.1390.10">
    <property type="match status" value="1"/>
</dbReference>
<dbReference type="EMBL" id="FOUP01000001">
    <property type="protein sequence ID" value="SFM54025.1"/>
    <property type="molecule type" value="Genomic_DNA"/>
</dbReference>
<protein>
    <recommendedName>
        <fullName evidence="5">ATP-dependent Clp protease adaptor protein ClpS</fullName>
    </recommendedName>
</protein>